<dbReference type="OrthoDB" id="4779723at2759"/>
<feature type="compositionally biased region" description="Acidic residues" evidence="1">
    <location>
        <begin position="318"/>
        <end position="375"/>
    </location>
</feature>
<proteinExistence type="predicted"/>
<dbReference type="STRING" id="356882.A0A423VDD4"/>
<sequence>MSMAIHEALAILDPTEQTPHDMYAIITYAAAAHPDVAQMMDRFARSNHSRMIGEQHQREAAASTGTEPRLVPIIPAPAPITRKRRTGRPHGSYTRPKEVIEAERVAMEARRAAWKASREARQAQKAAETRKKRESAKNKDFTYLVRRAEEELGWTGKHNNGIKPTWSKAKKKQSWLYKATDVKDSLMWMMNQLLKEMSNSTRLIGTGAVVLEVTYGTKKNALVAMKEIIHAVLVDTSEIGTHLRGKWFSGFEDTLKKAMRLLSQGELATLISDKKWIKDLKALRNIMREQELGDETLKEIFPMVASTVGDGEDLRNEESEESVDEDEGASDDEGGSGDESSVEEDDEDGQKVSEDEDEDGSSEEEISDEASSEID</sequence>
<keyword evidence="3" id="KW-1185">Reference proteome</keyword>
<dbReference type="AlphaFoldDB" id="A0A423VDD4"/>
<comment type="caution">
    <text evidence="2">The sequence shown here is derived from an EMBL/GenBank/DDBJ whole genome shotgun (WGS) entry which is preliminary data.</text>
</comment>
<dbReference type="EMBL" id="LKEA01000074">
    <property type="protein sequence ID" value="ROV88976.1"/>
    <property type="molecule type" value="Genomic_DNA"/>
</dbReference>
<dbReference type="Proteomes" id="UP000283895">
    <property type="component" value="Unassembled WGS sequence"/>
</dbReference>
<feature type="region of interest" description="Disordered" evidence="1">
    <location>
        <begin position="117"/>
        <end position="136"/>
    </location>
</feature>
<feature type="region of interest" description="Disordered" evidence="1">
    <location>
        <begin position="308"/>
        <end position="375"/>
    </location>
</feature>
<evidence type="ECO:0000313" key="2">
    <source>
        <dbReference type="EMBL" id="ROV88976.1"/>
    </source>
</evidence>
<name>A0A423VDD4_9PEZI</name>
<reference evidence="2 3" key="1">
    <citation type="submission" date="2015-09" db="EMBL/GenBank/DDBJ databases">
        <title>Host preference determinants of Valsa canker pathogens revealed by comparative genomics.</title>
        <authorList>
            <person name="Yin Z."/>
            <person name="Huang L."/>
        </authorList>
    </citation>
    <scope>NUCLEOTIDE SEQUENCE [LARGE SCALE GENOMIC DNA]</scope>
    <source>
        <strain evidence="2 3">03-1</strain>
    </source>
</reference>
<protein>
    <submittedName>
        <fullName evidence="2">Uncharacterized protein</fullName>
    </submittedName>
</protein>
<gene>
    <name evidence="2" type="ORF">VMCG_10134</name>
</gene>
<evidence type="ECO:0000313" key="3">
    <source>
        <dbReference type="Proteomes" id="UP000283895"/>
    </source>
</evidence>
<accession>A0A423VDD4</accession>
<organism evidence="2 3">
    <name type="scientific">Cytospora schulzeri</name>
    <dbReference type="NCBI Taxonomy" id="448051"/>
    <lineage>
        <taxon>Eukaryota</taxon>
        <taxon>Fungi</taxon>
        <taxon>Dikarya</taxon>
        <taxon>Ascomycota</taxon>
        <taxon>Pezizomycotina</taxon>
        <taxon>Sordariomycetes</taxon>
        <taxon>Sordariomycetidae</taxon>
        <taxon>Diaporthales</taxon>
        <taxon>Cytosporaceae</taxon>
        <taxon>Cytospora</taxon>
    </lineage>
</organism>
<evidence type="ECO:0000256" key="1">
    <source>
        <dbReference type="SAM" id="MobiDB-lite"/>
    </source>
</evidence>